<evidence type="ECO:0000256" key="3">
    <source>
        <dbReference type="ARBA" id="ARBA00022801"/>
    </source>
</evidence>
<evidence type="ECO:0000256" key="4">
    <source>
        <dbReference type="ARBA" id="ARBA00022806"/>
    </source>
</evidence>
<dbReference type="InterPro" id="IPR011545">
    <property type="entry name" value="DEAD/DEAH_box_helicase_dom"/>
</dbReference>
<feature type="compositionally biased region" description="Low complexity" evidence="8">
    <location>
        <begin position="1"/>
        <end position="17"/>
    </location>
</feature>
<accession>A0AAW1H3E4</accession>
<reference evidence="12" key="1">
    <citation type="submission" date="2024-03" db="EMBL/GenBank/DDBJ databases">
        <title>WGS assembly of Saponaria officinalis var. Norfolk2.</title>
        <authorList>
            <person name="Jenkins J."/>
            <person name="Shu S."/>
            <person name="Grimwood J."/>
            <person name="Barry K."/>
            <person name="Goodstein D."/>
            <person name="Schmutz J."/>
            <person name="Leebens-Mack J."/>
            <person name="Osbourn A."/>
        </authorList>
    </citation>
    <scope>NUCLEOTIDE SEQUENCE [LARGE SCALE GENOMIC DNA]</scope>
    <source>
        <strain evidence="12">JIC</strain>
    </source>
</reference>
<dbReference type="CDD" id="cd17963">
    <property type="entry name" value="DEADc_DDX19_DDX25"/>
    <property type="match status" value="1"/>
</dbReference>
<dbReference type="CDD" id="cd18787">
    <property type="entry name" value="SF2_C_DEAD"/>
    <property type="match status" value="1"/>
</dbReference>
<dbReference type="GO" id="GO:0016787">
    <property type="term" value="F:hydrolase activity"/>
    <property type="evidence" value="ECO:0007669"/>
    <property type="project" value="UniProtKB-KW"/>
</dbReference>
<dbReference type="Proteomes" id="UP001443914">
    <property type="component" value="Unassembled WGS sequence"/>
</dbReference>
<sequence length="500" mass="55419">MSDTAATTAATTATTTTPSPEIRPSWGDVADEEDAAAAASAAASASAAVSAADTSDQLLEVEQLSINERKDLDDPEDAHIQAVLTGDTPYNSAKKFEDLNLSEELLKGLYVEMRFERPSKIQAITLPMILTPPHKNLIAQAHNGSGKTTCFVLGMLSRVDPKLQAPQALCICPTRELAVQNLEVLKKMGKYTGITAERAIPEDRDNPTHTPINKRPPVTTQVIIGTPGTIKKWTSLRKLGLRHMKILVFDEADHMLAEDGFQDDSMRIINEIKKSGANCQVLLFSATFNEKVKNFVTRTIQDYNQLFVKKEELSLESVKQYKVRCPDELAKVHVIKDKILELGQKLGQTIIFVRTRASAGSLHKALVELGYEVTTIQGALNNEERDKIVKEFRDGLTKVLISTDVLARGFDQSQVNLVVNYDLPVVHGQWLEPNYEVYLHRVGRAGRFGRKGAVFNLLCDDRDYTVMEKIEQYFGTTIAEVPSFESDTDFEVALKEAGLL</sequence>
<dbReference type="PANTHER" id="PTHR47958">
    <property type="entry name" value="ATP-DEPENDENT RNA HELICASE DBP3"/>
    <property type="match status" value="1"/>
</dbReference>
<proteinExistence type="predicted"/>
<dbReference type="InterPro" id="IPR027417">
    <property type="entry name" value="P-loop_NTPase"/>
</dbReference>
<dbReference type="PROSITE" id="PS51192">
    <property type="entry name" value="HELICASE_ATP_BIND_1"/>
    <property type="match status" value="1"/>
</dbReference>
<keyword evidence="3" id="KW-0378">Hydrolase</keyword>
<keyword evidence="6" id="KW-0694">RNA-binding</keyword>
<comment type="caution">
    <text evidence="12">The sequence shown here is derived from an EMBL/GenBank/DDBJ whole genome shotgun (WGS) entry which is preliminary data.</text>
</comment>
<feature type="domain" description="Helicase ATP-binding" evidence="9">
    <location>
        <begin position="128"/>
        <end position="306"/>
    </location>
</feature>
<keyword evidence="5" id="KW-0067">ATP-binding</keyword>
<evidence type="ECO:0000256" key="8">
    <source>
        <dbReference type="SAM" id="MobiDB-lite"/>
    </source>
</evidence>
<evidence type="ECO:0000259" key="11">
    <source>
        <dbReference type="PROSITE" id="PS51195"/>
    </source>
</evidence>
<dbReference type="PROSITE" id="PS51194">
    <property type="entry name" value="HELICASE_CTER"/>
    <property type="match status" value="1"/>
</dbReference>
<name>A0AAW1H3E4_SAPOF</name>
<dbReference type="SUPFAM" id="SSF52540">
    <property type="entry name" value="P-loop containing nucleoside triphosphate hydrolases"/>
    <property type="match status" value="1"/>
</dbReference>
<dbReference type="PROSITE" id="PS51195">
    <property type="entry name" value="Q_MOTIF"/>
    <property type="match status" value="1"/>
</dbReference>
<evidence type="ECO:0000259" key="10">
    <source>
        <dbReference type="PROSITE" id="PS51194"/>
    </source>
</evidence>
<dbReference type="InterPro" id="IPR001650">
    <property type="entry name" value="Helicase_C-like"/>
</dbReference>
<dbReference type="EC" id="3.6.4.13" evidence="1"/>
<dbReference type="SMART" id="SM00487">
    <property type="entry name" value="DEXDc"/>
    <property type="match status" value="1"/>
</dbReference>
<evidence type="ECO:0000256" key="5">
    <source>
        <dbReference type="ARBA" id="ARBA00022840"/>
    </source>
</evidence>
<evidence type="ECO:0000313" key="13">
    <source>
        <dbReference type="Proteomes" id="UP001443914"/>
    </source>
</evidence>
<dbReference type="GO" id="GO:0003723">
    <property type="term" value="F:RNA binding"/>
    <property type="evidence" value="ECO:0007669"/>
    <property type="project" value="UniProtKB-KW"/>
</dbReference>
<dbReference type="EMBL" id="JBDFQZ010000013">
    <property type="protein sequence ID" value="KAK9670532.1"/>
    <property type="molecule type" value="Genomic_DNA"/>
</dbReference>
<evidence type="ECO:0000256" key="6">
    <source>
        <dbReference type="ARBA" id="ARBA00022884"/>
    </source>
</evidence>
<dbReference type="GO" id="GO:0005524">
    <property type="term" value="F:ATP binding"/>
    <property type="evidence" value="ECO:0007669"/>
    <property type="project" value="UniProtKB-KW"/>
</dbReference>
<feature type="domain" description="DEAD-box RNA helicase Q" evidence="11">
    <location>
        <begin position="94"/>
        <end position="123"/>
    </location>
</feature>
<dbReference type="InterPro" id="IPR014014">
    <property type="entry name" value="RNA_helicase_DEAD_Q_motif"/>
</dbReference>
<evidence type="ECO:0000259" key="9">
    <source>
        <dbReference type="PROSITE" id="PS51192"/>
    </source>
</evidence>
<feature type="domain" description="Helicase C-terminal" evidence="10">
    <location>
        <begin position="334"/>
        <end position="489"/>
    </location>
</feature>
<evidence type="ECO:0000256" key="1">
    <source>
        <dbReference type="ARBA" id="ARBA00012552"/>
    </source>
</evidence>
<gene>
    <name evidence="12" type="ORF">RND81_13G207800</name>
</gene>
<keyword evidence="13" id="KW-1185">Reference proteome</keyword>
<dbReference type="Gene3D" id="3.40.50.300">
    <property type="entry name" value="P-loop containing nucleotide triphosphate hydrolases"/>
    <property type="match status" value="2"/>
</dbReference>
<keyword evidence="4" id="KW-0347">Helicase</keyword>
<dbReference type="Pfam" id="PF00271">
    <property type="entry name" value="Helicase_C"/>
    <property type="match status" value="1"/>
</dbReference>
<feature type="region of interest" description="Disordered" evidence="8">
    <location>
        <begin position="1"/>
        <end position="37"/>
    </location>
</feature>
<dbReference type="GO" id="GO:0003724">
    <property type="term" value="F:RNA helicase activity"/>
    <property type="evidence" value="ECO:0007669"/>
    <property type="project" value="UniProtKB-EC"/>
</dbReference>
<evidence type="ECO:0000256" key="2">
    <source>
        <dbReference type="ARBA" id="ARBA00022741"/>
    </source>
</evidence>
<organism evidence="12 13">
    <name type="scientific">Saponaria officinalis</name>
    <name type="common">Common soapwort</name>
    <name type="synonym">Lychnis saponaria</name>
    <dbReference type="NCBI Taxonomy" id="3572"/>
    <lineage>
        <taxon>Eukaryota</taxon>
        <taxon>Viridiplantae</taxon>
        <taxon>Streptophyta</taxon>
        <taxon>Embryophyta</taxon>
        <taxon>Tracheophyta</taxon>
        <taxon>Spermatophyta</taxon>
        <taxon>Magnoliopsida</taxon>
        <taxon>eudicotyledons</taxon>
        <taxon>Gunneridae</taxon>
        <taxon>Pentapetalae</taxon>
        <taxon>Caryophyllales</taxon>
        <taxon>Caryophyllaceae</taxon>
        <taxon>Caryophylleae</taxon>
        <taxon>Saponaria</taxon>
    </lineage>
</organism>
<protein>
    <recommendedName>
        <fullName evidence="1">RNA helicase</fullName>
        <ecNumber evidence="1">3.6.4.13</ecNumber>
    </recommendedName>
</protein>
<dbReference type="SMART" id="SM00490">
    <property type="entry name" value="HELICc"/>
    <property type="match status" value="1"/>
</dbReference>
<evidence type="ECO:0000256" key="7">
    <source>
        <dbReference type="PROSITE-ProRule" id="PRU00552"/>
    </source>
</evidence>
<keyword evidence="2" id="KW-0547">Nucleotide-binding</keyword>
<evidence type="ECO:0000313" key="12">
    <source>
        <dbReference type="EMBL" id="KAK9670532.1"/>
    </source>
</evidence>
<dbReference type="AlphaFoldDB" id="A0AAW1H3E4"/>
<feature type="short sequence motif" description="Q motif" evidence="7">
    <location>
        <begin position="94"/>
        <end position="123"/>
    </location>
</feature>
<dbReference type="Pfam" id="PF00270">
    <property type="entry name" value="DEAD"/>
    <property type="match status" value="1"/>
</dbReference>
<dbReference type="InterPro" id="IPR014001">
    <property type="entry name" value="Helicase_ATP-bd"/>
</dbReference>